<keyword evidence="1" id="KW-0472">Membrane</keyword>
<reference evidence="2 3" key="1">
    <citation type="submission" date="2020-11" db="EMBL/GenBank/DDBJ databases">
        <title>Taxonomic investigation of Rahnella strains.</title>
        <authorList>
            <person name="Lee S.D."/>
        </authorList>
    </citation>
    <scope>NUCLEOTIDE SEQUENCE [LARGE SCALE GENOMIC DNA]</scope>
    <source>
        <strain evidence="2 3">SAP-17</strain>
    </source>
</reference>
<keyword evidence="3" id="KW-1185">Reference proteome</keyword>
<comment type="caution">
    <text evidence="2">The sequence shown here is derived from an EMBL/GenBank/DDBJ whole genome shotgun (WGS) entry which is preliminary data.</text>
</comment>
<organism evidence="2 3">
    <name type="scientific">Rahnella laticis</name>
    <dbReference type="NCBI Taxonomy" id="2787622"/>
    <lineage>
        <taxon>Bacteria</taxon>
        <taxon>Pseudomonadati</taxon>
        <taxon>Pseudomonadota</taxon>
        <taxon>Gammaproteobacteria</taxon>
        <taxon>Enterobacterales</taxon>
        <taxon>Yersiniaceae</taxon>
        <taxon>Rahnella</taxon>
    </lineage>
</organism>
<keyword evidence="1" id="KW-1133">Transmembrane helix</keyword>
<protein>
    <submittedName>
        <fullName evidence="2">Uncharacterized protein</fullName>
    </submittedName>
</protein>
<evidence type="ECO:0000256" key="1">
    <source>
        <dbReference type="SAM" id="Phobius"/>
    </source>
</evidence>
<gene>
    <name evidence="2" type="ORF">IV433_07305</name>
</gene>
<keyword evidence="1" id="KW-0812">Transmembrane</keyword>
<dbReference type="EMBL" id="JADOBI010000003">
    <property type="protein sequence ID" value="MBF7979218.1"/>
    <property type="molecule type" value="Genomic_DNA"/>
</dbReference>
<dbReference type="RefSeq" id="WP_195813820.1">
    <property type="nucleotide sequence ID" value="NZ_JADOBI010000003.1"/>
</dbReference>
<proteinExistence type="predicted"/>
<name>A0ABS0E4Z2_9GAMM</name>
<evidence type="ECO:0000313" key="2">
    <source>
        <dbReference type="EMBL" id="MBF7979218.1"/>
    </source>
</evidence>
<sequence length="70" mass="7774">MTFLKMLVTALGQVLTWCGGQHARQFIEIRFRQAGYDDEAIDAAREAVTLLVTALITALMAQILHILDSL</sequence>
<accession>A0ABS0E4Z2</accession>
<evidence type="ECO:0000313" key="3">
    <source>
        <dbReference type="Proteomes" id="UP000636811"/>
    </source>
</evidence>
<dbReference type="Proteomes" id="UP000636811">
    <property type="component" value="Unassembled WGS sequence"/>
</dbReference>
<feature type="transmembrane region" description="Helical" evidence="1">
    <location>
        <begin position="47"/>
        <end position="67"/>
    </location>
</feature>